<proteinExistence type="predicted"/>
<dbReference type="AlphaFoldDB" id="A0A4Y2HNU8"/>
<dbReference type="OrthoDB" id="7288680at2759"/>
<accession>A0A4Y2HNU8</accession>
<reference evidence="1 2" key="1">
    <citation type="journal article" date="2019" name="Sci. Rep.">
        <title>Orb-weaving spider Araneus ventricosus genome elucidates the spidroin gene catalogue.</title>
        <authorList>
            <person name="Kono N."/>
            <person name="Nakamura H."/>
            <person name="Ohtoshi R."/>
            <person name="Moran D.A.P."/>
            <person name="Shinohara A."/>
            <person name="Yoshida Y."/>
            <person name="Fujiwara M."/>
            <person name="Mori M."/>
            <person name="Tomita M."/>
            <person name="Arakawa K."/>
        </authorList>
    </citation>
    <scope>NUCLEOTIDE SEQUENCE [LARGE SCALE GENOMIC DNA]</scope>
</reference>
<gene>
    <name evidence="1" type="ORF">AVEN_57849_1</name>
</gene>
<evidence type="ECO:0000313" key="1">
    <source>
        <dbReference type="EMBL" id="GBM66948.1"/>
    </source>
</evidence>
<protein>
    <submittedName>
        <fullName evidence="1">Uncharacterized protein</fullName>
    </submittedName>
</protein>
<evidence type="ECO:0000313" key="2">
    <source>
        <dbReference type="Proteomes" id="UP000499080"/>
    </source>
</evidence>
<keyword evidence="2" id="KW-1185">Reference proteome</keyword>
<sequence length="136" mass="15569">MPPKDKRSKRARDAAELAKEYEISETFLNSAYLLNEIQQLQMQVEVLKNFQVTQPSSKIDPNIASVLTTLMESQNHLLERQIITPNIIQITSTNDMENSIQIFQGMDNTSEWIKEIEKISTLANWTNKIKSTNASI</sequence>
<comment type="caution">
    <text evidence="1">The sequence shown here is derived from an EMBL/GenBank/DDBJ whole genome shotgun (WGS) entry which is preliminary data.</text>
</comment>
<dbReference type="Proteomes" id="UP000499080">
    <property type="component" value="Unassembled WGS sequence"/>
</dbReference>
<name>A0A4Y2HNU8_ARAVE</name>
<organism evidence="1 2">
    <name type="scientific">Araneus ventricosus</name>
    <name type="common">Orbweaver spider</name>
    <name type="synonym">Epeira ventricosa</name>
    <dbReference type="NCBI Taxonomy" id="182803"/>
    <lineage>
        <taxon>Eukaryota</taxon>
        <taxon>Metazoa</taxon>
        <taxon>Ecdysozoa</taxon>
        <taxon>Arthropoda</taxon>
        <taxon>Chelicerata</taxon>
        <taxon>Arachnida</taxon>
        <taxon>Araneae</taxon>
        <taxon>Araneomorphae</taxon>
        <taxon>Entelegynae</taxon>
        <taxon>Araneoidea</taxon>
        <taxon>Araneidae</taxon>
        <taxon>Araneus</taxon>
    </lineage>
</organism>
<dbReference type="EMBL" id="BGPR01002054">
    <property type="protein sequence ID" value="GBM66948.1"/>
    <property type="molecule type" value="Genomic_DNA"/>
</dbReference>